<evidence type="ECO:0000256" key="3">
    <source>
        <dbReference type="ARBA" id="ARBA00022723"/>
    </source>
</evidence>
<comment type="caution">
    <text evidence="7">The sequence shown here is derived from an EMBL/GenBank/DDBJ whole genome shotgun (WGS) entry which is preliminary data.</text>
</comment>
<dbReference type="GO" id="GO:0008270">
    <property type="term" value="F:zinc ion binding"/>
    <property type="evidence" value="ECO:0007669"/>
    <property type="project" value="InterPro"/>
</dbReference>
<dbReference type="Pfam" id="PF00172">
    <property type="entry name" value="Zn_clus"/>
    <property type="match status" value="1"/>
</dbReference>
<dbReference type="InterPro" id="IPR015422">
    <property type="entry name" value="PyrdxlP-dep_Trfase_small"/>
</dbReference>
<dbReference type="PANTHER" id="PTHR43094">
    <property type="entry name" value="AMINOTRANSFERASE"/>
    <property type="match status" value="1"/>
</dbReference>
<dbReference type="OrthoDB" id="5367487at2759"/>
<keyword evidence="4" id="KW-0663">Pyridoxal phosphate</keyword>
<dbReference type="PROSITE" id="PS00463">
    <property type="entry name" value="ZN2_CY6_FUNGAL_1"/>
    <property type="match status" value="1"/>
</dbReference>
<evidence type="ECO:0000256" key="2">
    <source>
        <dbReference type="ARBA" id="ARBA00008954"/>
    </source>
</evidence>
<keyword evidence="8" id="KW-1185">Reference proteome</keyword>
<dbReference type="EMBL" id="JAAOAN010000280">
    <property type="protein sequence ID" value="KAF5712481.1"/>
    <property type="molecule type" value="Genomic_DNA"/>
</dbReference>
<sequence length="997" mass="109754">MAPSKTDDFAEVSTYQSSMPVKPMHQEGCLMHRSLVQHPYMVESASGVELKLSSGQTIIDGCAGAAVALIGHGNDEVIQAITDQARKVSYVHTQSYTTAPAEELANVILEGNTYGLEKAFFVGSGSEAVESALKLARQYHYEKGELDRVHIVSRRQCYHGNTMATMSISTNKARRAPYHGFLYPHVSHVSPAFAYHYKDDSESEEQFTARLLVELEDEFLRVVPKNVAAFIAETVVGATTGCVAAPAGYFKGVRAICDKYGVIMILDEIMCGVGRTGTFFAFEQEGVVPDITTIAKGLGGGYAAIAGVLIHKKVVDVLRNGSAAFNHGHTYQAHPISCAAALAVQKVLRRENLVEQCGKMGLVLERLLRDELKDCKSVGDIRGRGLFWGVEFVKDVTSKQPFDPSAKFGLLVQQIAFEKGVALYPGGATIDGVNGPFMVQSALKAQLPTGAVSSVPTMLPSLKPQMAAGPRRDLPTVPAACLVCRRRHLKCDGERPCSRCTTADLDCVYAVSRRGQNGRKRAAAQSSSRREATGTIVPVVDTAVTVISPLPSAPALEFPSVFDPTIFFGNTTSHLSVDTSFPITAPPQTIASTSLPGFSSQTLVSGFSNRIPRALPLRERYIDSFYLNFYAAHPFIPPKELLLILAQEMFLEPLLAAIRWIGSLYIEQYSSHSLLTDASRLIDGTPLRNGFLVQAMLLIVIGLDGNRQEKKARKLMADAIDISIQIKLNSDPFAATNGQGIPILEESWRRTWWELYVVDALMSGVHQTNTFVLYDVPTDVGLPCEEHQYLTGQIPPPLHPYDTETLGLFDTRQYASYTYRIQCACILGAFQKMPSDVDHIARLLANWMLRLPPPKYDAYCNGDLDEMMFQAIMMWQAISILVHQPHSQLDSSLTYYIKASNTPAASSDAFNSHTKHTIRAARELSKLISYRVPLLKHTHFFAYMVTLSSTIHLSRWSLAFVAQDDQDLRQNMGQNIGALVKYAEIWPMAQHLGMQNK</sequence>
<organism evidence="7 8">
    <name type="scientific">Fusarium mundagurra</name>
    <dbReference type="NCBI Taxonomy" id="1567541"/>
    <lineage>
        <taxon>Eukaryota</taxon>
        <taxon>Fungi</taxon>
        <taxon>Dikarya</taxon>
        <taxon>Ascomycota</taxon>
        <taxon>Pezizomycotina</taxon>
        <taxon>Sordariomycetes</taxon>
        <taxon>Hypocreomycetidae</taxon>
        <taxon>Hypocreales</taxon>
        <taxon>Nectriaceae</taxon>
        <taxon>Fusarium</taxon>
        <taxon>Fusarium fujikuroi species complex</taxon>
    </lineage>
</organism>
<proteinExistence type="inferred from homology"/>
<accession>A0A8H6DCH6</accession>
<dbReference type="InterPro" id="IPR036864">
    <property type="entry name" value="Zn2-C6_fun-type_DNA-bd_sf"/>
</dbReference>
<comment type="similarity">
    <text evidence="2">Belongs to the class-III pyridoxal-phosphate-dependent aminotransferase family.</text>
</comment>
<dbReference type="GO" id="GO:0005829">
    <property type="term" value="C:cytosol"/>
    <property type="evidence" value="ECO:0007669"/>
    <property type="project" value="TreeGrafter"/>
</dbReference>
<dbReference type="Gene3D" id="3.90.1150.10">
    <property type="entry name" value="Aspartate Aminotransferase, domain 1"/>
    <property type="match status" value="1"/>
</dbReference>
<dbReference type="FunFam" id="3.40.640.10:FF:000004">
    <property type="entry name" value="Acetylornithine aminotransferase"/>
    <property type="match status" value="1"/>
</dbReference>
<dbReference type="CDD" id="cd00067">
    <property type="entry name" value="GAL4"/>
    <property type="match status" value="1"/>
</dbReference>
<dbReference type="InterPro" id="IPR007219">
    <property type="entry name" value="XnlR_reg_dom"/>
</dbReference>
<dbReference type="GO" id="GO:0006351">
    <property type="term" value="P:DNA-templated transcription"/>
    <property type="evidence" value="ECO:0007669"/>
    <property type="project" value="InterPro"/>
</dbReference>
<dbReference type="InterPro" id="IPR015421">
    <property type="entry name" value="PyrdxlP-dep_Trfase_major"/>
</dbReference>
<dbReference type="InterPro" id="IPR015424">
    <property type="entry name" value="PyrdxlP-dep_Trfase"/>
</dbReference>
<dbReference type="InterPro" id="IPR005814">
    <property type="entry name" value="Aminotrans_3"/>
</dbReference>
<dbReference type="SUPFAM" id="SSF53383">
    <property type="entry name" value="PLP-dependent transferases"/>
    <property type="match status" value="1"/>
</dbReference>
<evidence type="ECO:0000256" key="5">
    <source>
        <dbReference type="ARBA" id="ARBA00023242"/>
    </source>
</evidence>
<evidence type="ECO:0000256" key="4">
    <source>
        <dbReference type="ARBA" id="ARBA00022898"/>
    </source>
</evidence>
<dbReference type="Pfam" id="PF04082">
    <property type="entry name" value="Fungal_trans"/>
    <property type="match status" value="1"/>
</dbReference>
<evidence type="ECO:0000313" key="7">
    <source>
        <dbReference type="EMBL" id="KAF5712481.1"/>
    </source>
</evidence>
<dbReference type="InterPro" id="IPR001138">
    <property type="entry name" value="Zn2Cys6_DnaBD"/>
</dbReference>
<dbReference type="InterPro" id="IPR049704">
    <property type="entry name" value="Aminotrans_3_PPA_site"/>
</dbReference>
<dbReference type="PROSITE" id="PS00600">
    <property type="entry name" value="AA_TRANSFER_CLASS_3"/>
    <property type="match status" value="1"/>
</dbReference>
<comment type="cofactor">
    <cofactor evidence="1">
        <name>pyridoxal 5'-phosphate</name>
        <dbReference type="ChEBI" id="CHEBI:597326"/>
    </cofactor>
</comment>
<dbReference type="GO" id="GO:0008483">
    <property type="term" value="F:transaminase activity"/>
    <property type="evidence" value="ECO:0007669"/>
    <property type="project" value="InterPro"/>
</dbReference>
<dbReference type="CDD" id="cd00610">
    <property type="entry name" value="OAT_like"/>
    <property type="match status" value="1"/>
</dbReference>
<name>A0A8H6DCH6_9HYPO</name>
<keyword evidence="5" id="KW-0539">Nucleus</keyword>
<dbReference type="SUPFAM" id="SSF57701">
    <property type="entry name" value="Zn2/Cys6 DNA-binding domain"/>
    <property type="match status" value="1"/>
</dbReference>
<dbReference type="Pfam" id="PF00202">
    <property type="entry name" value="Aminotran_3"/>
    <property type="match status" value="1"/>
</dbReference>
<dbReference type="AlphaFoldDB" id="A0A8H6DCH6"/>
<protein>
    <submittedName>
        <fullName evidence="7">Zn(II)2Cys6 transcriptional activator</fullName>
    </submittedName>
</protein>
<dbReference type="Gene3D" id="3.40.640.10">
    <property type="entry name" value="Type I PLP-dependent aspartate aminotransferase-like (Major domain)"/>
    <property type="match status" value="1"/>
</dbReference>
<keyword evidence="3" id="KW-0479">Metal-binding</keyword>
<dbReference type="CDD" id="cd12148">
    <property type="entry name" value="fungal_TF_MHR"/>
    <property type="match status" value="1"/>
</dbReference>
<evidence type="ECO:0000259" key="6">
    <source>
        <dbReference type="PROSITE" id="PS50048"/>
    </source>
</evidence>
<dbReference type="SMART" id="SM00066">
    <property type="entry name" value="GAL4"/>
    <property type="match status" value="1"/>
</dbReference>
<reference evidence="7 8" key="1">
    <citation type="submission" date="2020-05" db="EMBL/GenBank/DDBJ databases">
        <title>Identification and distribution of gene clusters putatively required for synthesis of sphingolipid metabolism inhibitors in phylogenetically diverse species of the filamentous fungus Fusarium.</title>
        <authorList>
            <person name="Kim H.-S."/>
            <person name="Busman M."/>
            <person name="Brown D.W."/>
            <person name="Divon H."/>
            <person name="Uhlig S."/>
            <person name="Proctor R.H."/>
        </authorList>
    </citation>
    <scope>NUCLEOTIDE SEQUENCE [LARGE SCALE GENOMIC DNA]</scope>
    <source>
        <strain evidence="7 8">NRRL 66235</strain>
    </source>
</reference>
<evidence type="ECO:0000256" key="1">
    <source>
        <dbReference type="ARBA" id="ARBA00001933"/>
    </source>
</evidence>
<dbReference type="Gene3D" id="4.10.240.10">
    <property type="entry name" value="Zn(2)-C6 fungal-type DNA-binding domain"/>
    <property type="match status" value="1"/>
</dbReference>
<dbReference type="PANTHER" id="PTHR43094:SF1">
    <property type="entry name" value="AMINOTRANSFERASE CLASS-III"/>
    <property type="match status" value="1"/>
</dbReference>
<dbReference type="GO" id="GO:0000981">
    <property type="term" value="F:DNA-binding transcription factor activity, RNA polymerase II-specific"/>
    <property type="evidence" value="ECO:0007669"/>
    <property type="project" value="InterPro"/>
</dbReference>
<dbReference type="GO" id="GO:0030170">
    <property type="term" value="F:pyridoxal phosphate binding"/>
    <property type="evidence" value="ECO:0007669"/>
    <property type="project" value="InterPro"/>
</dbReference>
<dbReference type="NCBIfam" id="NF005685">
    <property type="entry name" value="PRK07483.1"/>
    <property type="match status" value="1"/>
</dbReference>
<evidence type="ECO:0000313" key="8">
    <source>
        <dbReference type="Proteomes" id="UP000544331"/>
    </source>
</evidence>
<feature type="domain" description="Zn(2)-C6 fungal-type" evidence="6">
    <location>
        <begin position="480"/>
        <end position="509"/>
    </location>
</feature>
<gene>
    <name evidence="7" type="ORF">FMUND_8427</name>
</gene>
<dbReference type="GO" id="GO:0003677">
    <property type="term" value="F:DNA binding"/>
    <property type="evidence" value="ECO:0007669"/>
    <property type="project" value="InterPro"/>
</dbReference>
<dbReference type="Proteomes" id="UP000544331">
    <property type="component" value="Unassembled WGS sequence"/>
</dbReference>
<dbReference type="PROSITE" id="PS50048">
    <property type="entry name" value="ZN2_CY6_FUNGAL_2"/>
    <property type="match status" value="1"/>
</dbReference>